<keyword evidence="4 10" id="KW-0812">Transmembrane</keyword>
<evidence type="ECO:0000256" key="1">
    <source>
        <dbReference type="ARBA" id="ARBA00001936"/>
    </source>
</evidence>
<evidence type="ECO:0000256" key="7">
    <source>
        <dbReference type="ARBA" id="ARBA00022989"/>
    </source>
</evidence>
<dbReference type="EMBL" id="CAKKTJ010000320">
    <property type="protein sequence ID" value="CAH0479649.1"/>
    <property type="molecule type" value="Genomic_DNA"/>
</dbReference>
<sequence length="368" mass="41622">MALISSRWVLLVATIVLLCQAGVFYLQAWRCQLQFQTNATNAEDMLTVLAVTDVHLLGKRRRSLIERLWVDLQVHASARAAVDVHNPDVALVLGDQLDESSRYTPKSDWDEYISRFIRAFSSCLPLRTLYLVGNHDTSFGRDMRMEDLKRYEVTFGAANRIDEIGGHTFVSLNTMALDSDVMSSDVRKEARSFLESINFVDLRARAAGHIILLTHLPLFRMNDLQCGEDRLRESGHVTYEHPGFEYDTHQHVLSRELSAELLGKVQPSVVLSGHTHAWCAYHHRGTTTMEYTIPAFSWGQRPDPSYALMRLPRASNVKADQLEVTVCHLPQEPLIFAIYALTPATILLAHIYRLICALRPPKVKAKGA</sequence>
<keyword evidence="5" id="KW-0479">Metal-binding</keyword>
<keyword evidence="11" id="KW-0732">Signal</keyword>
<dbReference type="SUPFAM" id="SSF56300">
    <property type="entry name" value="Metallo-dependent phosphatases"/>
    <property type="match status" value="1"/>
</dbReference>
<comment type="caution">
    <text evidence="13">The sequence shown here is derived from an EMBL/GenBank/DDBJ whole genome shotgun (WGS) entry which is preliminary data.</text>
</comment>
<keyword evidence="6" id="KW-0378">Hydrolase</keyword>
<evidence type="ECO:0000259" key="12">
    <source>
        <dbReference type="Pfam" id="PF00149"/>
    </source>
</evidence>
<evidence type="ECO:0000256" key="2">
    <source>
        <dbReference type="ARBA" id="ARBA00004141"/>
    </source>
</evidence>
<protein>
    <recommendedName>
        <fullName evidence="12">Calcineurin-like phosphoesterase domain-containing protein</fullName>
    </recommendedName>
</protein>
<name>A0AAU9L514_9STRA</name>
<keyword evidence="8 10" id="KW-0472">Membrane</keyword>
<keyword evidence="15" id="KW-1185">Reference proteome</keyword>
<dbReference type="GO" id="GO:0016020">
    <property type="term" value="C:membrane"/>
    <property type="evidence" value="ECO:0007669"/>
    <property type="project" value="UniProtKB-SubCell"/>
</dbReference>
<comment type="similarity">
    <text evidence="3">Belongs to the metallophosphoesterase superfamily. MPPE1 family.</text>
</comment>
<dbReference type="PANTHER" id="PTHR13315:SF0">
    <property type="entry name" value="METALLOPHOSPHOESTERASE 1"/>
    <property type="match status" value="1"/>
</dbReference>
<evidence type="ECO:0000313" key="13">
    <source>
        <dbReference type="EMBL" id="CAH0479649.1"/>
    </source>
</evidence>
<comment type="subcellular location">
    <subcellularLocation>
        <location evidence="2">Membrane</location>
        <topology evidence="2">Multi-pass membrane protein</topology>
    </subcellularLocation>
</comment>
<dbReference type="InterPro" id="IPR033308">
    <property type="entry name" value="PGAP5/Cdc1/Ted1"/>
</dbReference>
<evidence type="ECO:0000256" key="9">
    <source>
        <dbReference type="ARBA" id="ARBA00023211"/>
    </source>
</evidence>
<evidence type="ECO:0000256" key="3">
    <source>
        <dbReference type="ARBA" id="ARBA00008895"/>
    </source>
</evidence>
<dbReference type="Pfam" id="PF00149">
    <property type="entry name" value="Metallophos"/>
    <property type="match status" value="1"/>
</dbReference>
<evidence type="ECO:0000313" key="15">
    <source>
        <dbReference type="Proteomes" id="UP001158986"/>
    </source>
</evidence>
<evidence type="ECO:0000256" key="10">
    <source>
        <dbReference type="SAM" id="Phobius"/>
    </source>
</evidence>
<proteinExistence type="inferred from homology"/>
<dbReference type="Proteomes" id="UP001160483">
    <property type="component" value="Unassembled WGS sequence"/>
</dbReference>
<evidence type="ECO:0000313" key="16">
    <source>
        <dbReference type="Proteomes" id="UP001160483"/>
    </source>
</evidence>
<dbReference type="Gene3D" id="3.60.21.10">
    <property type="match status" value="1"/>
</dbReference>
<dbReference type="PANTHER" id="PTHR13315">
    <property type="entry name" value="METALLO PHOSPHOESTERASE RELATED"/>
    <property type="match status" value="1"/>
</dbReference>
<evidence type="ECO:0000256" key="6">
    <source>
        <dbReference type="ARBA" id="ARBA00022801"/>
    </source>
</evidence>
<organism evidence="13 16">
    <name type="scientific">Peronospora belbahrii</name>
    <dbReference type="NCBI Taxonomy" id="622444"/>
    <lineage>
        <taxon>Eukaryota</taxon>
        <taxon>Sar</taxon>
        <taxon>Stramenopiles</taxon>
        <taxon>Oomycota</taxon>
        <taxon>Peronosporomycetes</taxon>
        <taxon>Peronosporales</taxon>
        <taxon>Peronosporaceae</taxon>
        <taxon>Peronospora</taxon>
    </lineage>
</organism>
<feature type="domain" description="Calcineurin-like phosphoesterase" evidence="12">
    <location>
        <begin position="47"/>
        <end position="277"/>
    </location>
</feature>
<evidence type="ECO:0000256" key="4">
    <source>
        <dbReference type="ARBA" id="ARBA00022692"/>
    </source>
</evidence>
<dbReference type="GO" id="GO:0046872">
    <property type="term" value="F:metal ion binding"/>
    <property type="evidence" value="ECO:0007669"/>
    <property type="project" value="UniProtKB-KW"/>
</dbReference>
<evidence type="ECO:0000313" key="14">
    <source>
        <dbReference type="EMBL" id="CAH0521006.1"/>
    </source>
</evidence>
<evidence type="ECO:0000256" key="8">
    <source>
        <dbReference type="ARBA" id="ARBA00023136"/>
    </source>
</evidence>
<dbReference type="InterPro" id="IPR029052">
    <property type="entry name" value="Metallo-depent_PP-like"/>
</dbReference>
<dbReference type="AlphaFoldDB" id="A0AAU9L514"/>
<reference evidence="13 15" key="1">
    <citation type="submission" date="2021-11" db="EMBL/GenBank/DDBJ databases">
        <authorList>
            <person name="Islam A."/>
            <person name="Islam S."/>
            <person name="Flora M.S."/>
            <person name="Rahman M."/>
            <person name="Ziaur R.M."/>
            <person name="Epstein J.H."/>
            <person name="Hassan M."/>
            <person name="Klassen M."/>
            <person name="Woodard K."/>
            <person name="Webb A."/>
            <person name="Webby R.J."/>
            <person name="El Zowalaty M.E."/>
        </authorList>
    </citation>
    <scope>NUCLEOTIDE SEQUENCE</scope>
    <source>
        <strain evidence="14">Pbs1</strain>
        <strain evidence="13">Pbs3</strain>
    </source>
</reference>
<dbReference type="InterPro" id="IPR004843">
    <property type="entry name" value="Calcineurin-like_PHP"/>
</dbReference>
<dbReference type="GO" id="GO:0006506">
    <property type="term" value="P:GPI anchor biosynthetic process"/>
    <property type="evidence" value="ECO:0007669"/>
    <property type="project" value="InterPro"/>
</dbReference>
<evidence type="ECO:0000256" key="5">
    <source>
        <dbReference type="ARBA" id="ARBA00022723"/>
    </source>
</evidence>
<keyword evidence="9" id="KW-0464">Manganese</keyword>
<evidence type="ECO:0000256" key="11">
    <source>
        <dbReference type="SAM" id="SignalP"/>
    </source>
</evidence>
<keyword evidence="7 10" id="KW-1133">Transmembrane helix</keyword>
<comment type="cofactor">
    <cofactor evidence="1">
        <name>Mn(2+)</name>
        <dbReference type="ChEBI" id="CHEBI:29035"/>
    </cofactor>
</comment>
<gene>
    <name evidence="14" type="ORF">PBS001_LOCUS7466</name>
    <name evidence="13" type="ORF">PBS003_LOCUS6284</name>
</gene>
<feature type="chain" id="PRO_5043560808" description="Calcineurin-like phosphoesterase domain-containing protein" evidence="11">
    <location>
        <begin position="22"/>
        <end position="368"/>
    </location>
</feature>
<accession>A0AAU9L514</accession>
<feature type="transmembrane region" description="Helical" evidence="10">
    <location>
        <begin position="334"/>
        <end position="355"/>
    </location>
</feature>
<feature type="signal peptide" evidence="11">
    <location>
        <begin position="1"/>
        <end position="21"/>
    </location>
</feature>
<dbReference type="GO" id="GO:0016787">
    <property type="term" value="F:hydrolase activity"/>
    <property type="evidence" value="ECO:0007669"/>
    <property type="project" value="UniProtKB-KW"/>
</dbReference>
<dbReference type="Proteomes" id="UP001158986">
    <property type="component" value="Unassembled WGS sequence"/>
</dbReference>
<dbReference type="EMBL" id="CAKLCB010000374">
    <property type="protein sequence ID" value="CAH0521006.1"/>
    <property type="molecule type" value="Genomic_DNA"/>
</dbReference>